<dbReference type="Gene3D" id="3.30.70.260">
    <property type="match status" value="1"/>
</dbReference>
<evidence type="ECO:0000313" key="3">
    <source>
        <dbReference type="Proteomes" id="UP000191820"/>
    </source>
</evidence>
<dbReference type="Pfam" id="PF13710">
    <property type="entry name" value="ACT_5"/>
    <property type="match status" value="1"/>
</dbReference>
<dbReference type="NCBIfam" id="NF008362">
    <property type="entry name" value="PRK11152.1"/>
    <property type="match status" value="1"/>
</dbReference>
<feature type="domain" description="ACT" evidence="1">
    <location>
        <begin position="4"/>
        <end position="76"/>
    </location>
</feature>
<dbReference type="PROSITE" id="PS51671">
    <property type="entry name" value="ACT"/>
    <property type="match status" value="1"/>
</dbReference>
<accession>A0ABM6JR96</accession>
<dbReference type="Proteomes" id="UP000191820">
    <property type="component" value="Chromosome"/>
</dbReference>
<dbReference type="InterPro" id="IPR002912">
    <property type="entry name" value="ACT_dom"/>
</dbReference>
<dbReference type="RefSeq" id="WP_080917007.1">
    <property type="nucleotide sequence ID" value="NZ_CANMJJ010000022.1"/>
</dbReference>
<evidence type="ECO:0000313" key="2">
    <source>
        <dbReference type="EMBL" id="ARD24049.1"/>
    </source>
</evidence>
<dbReference type="SUPFAM" id="SSF55021">
    <property type="entry name" value="ACT-like"/>
    <property type="match status" value="1"/>
</dbReference>
<dbReference type="EMBL" id="CP020472">
    <property type="protein sequence ID" value="ARD24049.1"/>
    <property type="molecule type" value="Genomic_DNA"/>
</dbReference>
<evidence type="ECO:0000259" key="1">
    <source>
        <dbReference type="PROSITE" id="PS51671"/>
    </source>
</evidence>
<protein>
    <submittedName>
        <fullName evidence="2">Acetolactate synthase II small subunit</fullName>
    </submittedName>
</protein>
<proteinExistence type="predicted"/>
<organism evidence="2 3">
    <name type="scientific">Shewanella japonica</name>
    <dbReference type="NCBI Taxonomy" id="93973"/>
    <lineage>
        <taxon>Bacteria</taxon>
        <taxon>Pseudomonadati</taxon>
        <taxon>Pseudomonadota</taxon>
        <taxon>Gammaproteobacteria</taxon>
        <taxon>Alteromonadales</taxon>
        <taxon>Shewanellaceae</taxon>
        <taxon>Shewanella</taxon>
    </lineage>
</organism>
<dbReference type="InterPro" id="IPR045865">
    <property type="entry name" value="ACT-like_dom_sf"/>
</dbReference>
<reference evidence="2 3" key="1">
    <citation type="submission" date="2017-03" db="EMBL/GenBank/DDBJ databases">
        <title>Genome sequencing of Shewanella japonica KCTC 22435.</title>
        <authorList>
            <person name="Kim K.M."/>
        </authorList>
    </citation>
    <scope>NUCLEOTIDE SEQUENCE [LARGE SCALE GENOMIC DNA]</scope>
    <source>
        <strain evidence="2 3">KCTC 22435</strain>
    </source>
</reference>
<keyword evidence="3" id="KW-1185">Reference proteome</keyword>
<gene>
    <name evidence="2" type="ORF">SJ2017_3813</name>
</gene>
<name>A0ABM6JR96_9GAMM</name>
<sequence>MMHSIELLLSPQPEVLERVLRVTRHRGFTISELNMTVTESGEFKVNFTVNSDRVIELLTHQLGKLFDVINCQVVMPSKPQTASTCATA</sequence>